<keyword evidence="1" id="KW-0732">Signal</keyword>
<feature type="domain" description="Porin" evidence="2">
    <location>
        <begin position="8"/>
        <end position="405"/>
    </location>
</feature>
<evidence type="ECO:0000313" key="3">
    <source>
        <dbReference type="EMBL" id="SEP15989.1"/>
    </source>
</evidence>
<dbReference type="STRING" id="406100.SAMN04488052_11345"/>
<dbReference type="Pfam" id="PF13609">
    <property type="entry name" value="Porin_4"/>
    <property type="match status" value="1"/>
</dbReference>
<dbReference type="AlphaFoldDB" id="A0A1H8VKT6"/>
<dbReference type="EMBL" id="FOEG01000013">
    <property type="protein sequence ID" value="SEP15989.1"/>
    <property type="molecule type" value="Genomic_DNA"/>
</dbReference>
<evidence type="ECO:0000256" key="1">
    <source>
        <dbReference type="SAM" id="SignalP"/>
    </source>
</evidence>
<name>A0A1H8VKT6_9GAMM</name>
<dbReference type="InterPro" id="IPR033900">
    <property type="entry name" value="Gram_neg_porin_domain"/>
</dbReference>
<dbReference type="GO" id="GO:0015288">
    <property type="term" value="F:porin activity"/>
    <property type="evidence" value="ECO:0007669"/>
    <property type="project" value="InterPro"/>
</dbReference>
<dbReference type="SUPFAM" id="SSF56935">
    <property type="entry name" value="Porins"/>
    <property type="match status" value="2"/>
</dbReference>
<reference evidence="3 4" key="1">
    <citation type="submission" date="2016-10" db="EMBL/GenBank/DDBJ databases">
        <authorList>
            <person name="de Groot N.N."/>
        </authorList>
    </citation>
    <scope>NUCLEOTIDE SEQUENCE [LARGE SCALE GENOMIC DNA]</scope>
    <source>
        <strain evidence="3 4">CGMCC 1.6291</strain>
    </source>
</reference>
<dbReference type="OrthoDB" id="6075137at2"/>
<gene>
    <name evidence="3" type="ORF">SAMN04488052_11345</name>
</gene>
<dbReference type="RefSeq" id="WP_091646213.1">
    <property type="nucleotide sequence ID" value="NZ_FOEG01000013.1"/>
</dbReference>
<feature type="chain" id="PRO_5011697791" evidence="1">
    <location>
        <begin position="22"/>
        <end position="422"/>
    </location>
</feature>
<sequence>MKKVTSALALAALVGSPAAFAIDVNFGGDADFGVYGTRDGASNNLGTGAEQRIRLATSVETDGGVEVHARLNLFNDRWTGDNSGVSTQDDTPYSLRDHRNVELDYGYVSMRTALGQLNIGRQQANWNNNFTTSDDRRDRVSLVTPLGGGHTMITVYDRRQDATTQSLDNPPVEGSDSDRQLDGHLGFFAFIGPLAENVSYGLLLAQFEAGGSGATTEGEIDGEAADLGYGPRGATLIAPYVEGEAGDLDYRIGGHYFGNGHGPAFNEDSFGIYAQSGFQLTPEFKMEGQVMYADGGTLVAGGYDSYSSLIHNSPDHDLTATRIAGLDMGGLGNTDQEDDSVTLIATRGTYEMMDWTFMGALGWVNYDRPSEDVDEDVVFADLQAHYQLTESTTVYGTFGYADTEDFLGNNSHASSLNVSVQF</sequence>
<evidence type="ECO:0000259" key="2">
    <source>
        <dbReference type="Pfam" id="PF13609"/>
    </source>
</evidence>
<protein>
    <submittedName>
        <fullName evidence="3">Porin</fullName>
    </submittedName>
</protein>
<organism evidence="3 4">
    <name type="scientific">Aquisalimonas asiatica</name>
    <dbReference type="NCBI Taxonomy" id="406100"/>
    <lineage>
        <taxon>Bacteria</taxon>
        <taxon>Pseudomonadati</taxon>
        <taxon>Pseudomonadota</taxon>
        <taxon>Gammaproteobacteria</taxon>
        <taxon>Chromatiales</taxon>
        <taxon>Ectothiorhodospiraceae</taxon>
        <taxon>Aquisalimonas</taxon>
    </lineage>
</organism>
<evidence type="ECO:0000313" key="4">
    <source>
        <dbReference type="Proteomes" id="UP000199657"/>
    </source>
</evidence>
<accession>A0A1H8VKT6</accession>
<dbReference type="GO" id="GO:0016020">
    <property type="term" value="C:membrane"/>
    <property type="evidence" value="ECO:0007669"/>
    <property type="project" value="InterPro"/>
</dbReference>
<proteinExistence type="predicted"/>
<dbReference type="Proteomes" id="UP000199657">
    <property type="component" value="Unassembled WGS sequence"/>
</dbReference>
<feature type="signal peptide" evidence="1">
    <location>
        <begin position="1"/>
        <end position="21"/>
    </location>
</feature>
<keyword evidence="4" id="KW-1185">Reference proteome</keyword>